<reference evidence="1 2" key="2">
    <citation type="submission" date="2017-02" db="EMBL/GenBank/DDBJ databases">
        <title>A genome survey and senescence transcriptome analysis in Lentinula edodes.</title>
        <authorList>
            <person name="Sakamoto Y."/>
            <person name="Nakade K."/>
            <person name="Sato S."/>
            <person name="Yoshida Y."/>
            <person name="Miyazaki K."/>
            <person name="Natsume S."/>
            <person name="Konno N."/>
        </authorList>
    </citation>
    <scope>NUCLEOTIDE SEQUENCE [LARGE SCALE GENOMIC DNA]</scope>
    <source>
        <strain evidence="1 2">NBRC 111202</strain>
    </source>
</reference>
<sequence>MEAFLQATGLESAITTDQPSEPSPLVAANAASVEAWKNYEVVFKAWKEIDTKAIGNIRLRISPSIRILAKEYSDTAKKLWNYLAKTYNVKSLGAVFNDFAAAMAIKIPYKQNPLSSMMEIGMDVTSTRMDLAGHWSCLTTRALILLSKLPHVYSGRIQTMSQP</sequence>
<organism evidence="1 2">
    <name type="scientific">Lentinula edodes</name>
    <name type="common">Shiitake mushroom</name>
    <name type="synonym">Lentinus edodes</name>
    <dbReference type="NCBI Taxonomy" id="5353"/>
    <lineage>
        <taxon>Eukaryota</taxon>
        <taxon>Fungi</taxon>
        <taxon>Dikarya</taxon>
        <taxon>Basidiomycota</taxon>
        <taxon>Agaricomycotina</taxon>
        <taxon>Agaricomycetes</taxon>
        <taxon>Agaricomycetidae</taxon>
        <taxon>Agaricales</taxon>
        <taxon>Marasmiineae</taxon>
        <taxon>Omphalotaceae</taxon>
        <taxon>Lentinula</taxon>
    </lineage>
</organism>
<keyword evidence="2" id="KW-1185">Reference proteome</keyword>
<dbReference type="AlphaFoldDB" id="A0A1Q3EF17"/>
<evidence type="ECO:0000313" key="1">
    <source>
        <dbReference type="EMBL" id="GAW05786.1"/>
    </source>
</evidence>
<evidence type="ECO:0000313" key="2">
    <source>
        <dbReference type="Proteomes" id="UP000188533"/>
    </source>
</evidence>
<dbReference type="Proteomes" id="UP000188533">
    <property type="component" value="Unassembled WGS sequence"/>
</dbReference>
<dbReference type="STRING" id="5353.A0A1Q3EF17"/>
<dbReference type="EMBL" id="BDGU01000269">
    <property type="protein sequence ID" value="GAW05786.1"/>
    <property type="molecule type" value="Genomic_DNA"/>
</dbReference>
<gene>
    <name evidence="1" type="ORF">LENED_007666</name>
</gene>
<proteinExistence type="predicted"/>
<protein>
    <submittedName>
        <fullName evidence="1">Uncharacterized protein</fullName>
    </submittedName>
</protein>
<comment type="caution">
    <text evidence="1">The sequence shown here is derived from an EMBL/GenBank/DDBJ whole genome shotgun (WGS) entry which is preliminary data.</text>
</comment>
<accession>A0A1Q3EF17</accession>
<reference evidence="1 2" key="1">
    <citation type="submission" date="2016-08" db="EMBL/GenBank/DDBJ databases">
        <authorList>
            <consortium name="Lentinula edodes genome sequencing consortium"/>
            <person name="Sakamoto Y."/>
            <person name="Nakade K."/>
            <person name="Sato S."/>
            <person name="Yoshida Y."/>
            <person name="Miyazaki K."/>
            <person name="Natsume S."/>
            <person name="Konno N."/>
        </authorList>
    </citation>
    <scope>NUCLEOTIDE SEQUENCE [LARGE SCALE GENOMIC DNA]</scope>
    <source>
        <strain evidence="1 2">NBRC 111202</strain>
    </source>
</reference>
<name>A0A1Q3EF17_LENED</name>